<dbReference type="EMBL" id="BARS01022554">
    <property type="protein sequence ID" value="GAG01454.1"/>
    <property type="molecule type" value="Genomic_DNA"/>
</dbReference>
<dbReference type="AlphaFoldDB" id="X0U6S3"/>
<gene>
    <name evidence="1" type="ORF">S01H1_36048</name>
</gene>
<organism evidence="1">
    <name type="scientific">marine sediment metagenome</name>
    <dbReference type="NCBI Taxonomy" id="412755"/>
    <lineage>
        <taxon>unclassified sequences</taxon>
        <taxon>metagenomes</taxon>
        <taxon>ecological metagenomes</taxon>
    </lineage>
</organism>
<proteinExistence type="predicted"/>
<comment type="caution">
    <text evidence="1">The sequence shown here is derived from an EMBL/GenBank/DDBJ whole genome shotgun (WGS) entry which is preliminary data.</text>
</comment>
<sequence length="148" mass="17771">DMIFLVSAAILDWISDYQKVLEDFSSQRMDLIEWEPTPSHNIRILNDTIDLYRYYDLTTQAEFLYECVKETIIRIIPDEIEYLEKYDRLTNAINSLINLPDTKVDLLIKYLYQSNGILSKRKRQKDFDELTEEEISMIEQHYAEIFEE</sequence>
<reference evidence="1" key="1">
    <citation type="journal article" date="2014" name="Front. Microbiol.">
        <title>High frequency of phylogenetically diverse reductive dehalogenase-homologous genes in deep subseafloor sedimentary metagenomes.</title>
        <authorList>
            <person name="Kawai M."/>
            <person name="Futagami T."/>
            <person name="Toyoda A."/>
            <person name="Takaki Y."/>
            <person name="Nishi S."/>
            <person name="Hori S."/>
            <person name="Arai W."/>
            <person name="Tsubouchi T."/>
            <person name="Morono Y."/>
            <person name="Uchiyama I."/>
            <person name="Ito T."/>
            <person name="Fujiyama A."/>
            <person name="Inagaki F."/>
            <person name="Takami H."/>
        </authorList>
    </citation>
    <scope>NUCLEOTIDE SEQUENCE</scope>
    <source>
        <strain evidence="1">Expedition CK06-06</strain>
    </source>
</reference>
<name>X0U6S3_9ZZZZ</name>
<feature type="non-terminal residue" evidence="1">
    <location>
        <position position="1"/>
    </location>
</feature>
<accession>X0U6S3</accession>
<protein>
    <submittedName>
        <fullName evidence="1">Uncharacterized protein</fullName>
    </submittedName>
</protein>
<evidence type="ECO:0000313" key="1">
    <source>
        <dbReference type="EMBL" id="GAG01454.1"/>
    </source>
</evidence>